<accession>A0A9P9JH22</accession>
<name>A0A9P9JH22_9HYPO</name>
<evidence type="ECO:0000313" key="2">
    <source>
        <dbReference type="Proteomes" id="UP000738349"/>
    </source>
</evidence>
<dbReference type="Proteomes" id="UP000738349">
    <property type="component" value="Unassembled WGS sequence"/>
</dbReference>
<protein>
    <submittedName>
        <fullName evidence="1">Uncharacterized protein</fullName>
    </submittedName>
</protein>
<evidence type="ECO:0000313" key="1">
    <source>
        <dbReference type="EMBL" id="KAH7161257.1"/>
    </source>
</evidence>
<dbReference type="AlphaFoldDB" id="A0A9P9JH22"/>
<keyword evidence="2" id="KW-1185">Reference proteome</keyword>
<comment type="caution">
    <text evidence="1">The sequence shown here is derived from an EMBL/GenBank/DDBJ whole genome shotgun (WGS) entry which is preliminary data.</text>
</comment>
<dbReference type="OrthoDB" id="10652823at2759"/>
<dbReference type="EMBL" id="JAGMUV010000004">
    <property type="protein sequence ID" value="KAH7161257.1"/>
    <property type="molecule type" value="Genomic_DNA"/>
</dbReference>
<reference evidence="1" key="1">
    <citation type="journal article" date="2021" name="Nat. Commun.">
        <title>Genetic determinants of endophytism in the Arabidopsis root mycobiome.</title>
        <authorList>
            <person name="Mesny F."/>
            <person name="Miyauchi S."/>
            <person name="Thiergart T."/>
            <person name="Pickel B."/>
            <person name="Atanasova L."/>
            <person name="Karlsson M."/>
            <person name="Huettel B."/>
            <person name="Barry K.W."/>
            <person name="Haridas S."/>
            <person name="Chen C."/>
            <person name="Bauer D."/>
            <person name="Andreopoulos W."/>
            <person name="Pangilinan J."/>
            <person name="LaButti K."/>
            <person name="Riley R."/>
            <person name="Lipzen A."/>
            <person name="Clum A."/>
            <person name="Drula E."/>
            <person name="Henrissat B."/>
            <person name="Kohler A."/>
            <person name="Grigoriev I.V."/>
            <person name="Martin F.M."/>
            <person name="Hacquard S."/>
        </authorList>
    </citation>
    <scope>NUCLEOTIDE SEQUENCE</scope>
    <source>
        <strain evidence="1">MPI-CAGE-AT-0147</strain>
    </source>
</reference>
<proteinExistence type="predicted"/>
<sequence>MSYAVKEVVKLASCIEKLQGPEGWHLWKGKVKLSLRIMGKEDRIDSKNAKIPNKISKNKEVEWHAGNDAAKLFIMNCVSPELLTWIISQEGWDPETKNAFETWTCLQKVVSRPSGGDTHCLITEFIAVNRKDSTSLDDYINRLARLWSQINFNLSMHEELFVTVALNGIMTTDSLWHNGWRREMQRGKVISKPEMLEFLTVHTNAQKCYTPTVVTISLPGEGQSEDESRKRPRTE</sequence>
<organism evidence="1 2">
    <name type="scientific">Dactylonectria macrodidyma</name>
    <dbReference type="NCBI Taxonomy" id="307937"/>
    <lineage>
        <taxon>Eukaryota</taxon>
        <taxon>Fungi</taxon>
        <taxon>Dikarya</taxon>
        <taxon>Ascomycota</taxon>
        <taxon>Pezizomycotina</taxon>
        <taxon>Sordariomycetes</taxon>
        <taxon>Hypocreomycetidae</taxon>
        <taxon>Hypocreales</taxon>
        <taxon>Nectriaceae</taxon>
        <taxon>Dactylonectria</taxon>
    </lineage>
</organism>
<gene>
    <name evidence="1" type="ORF">EDB81DRAFT_924671</name>
</gene>